<feature type="region of interest" description="Disordered" evidence="1">
    <location>
        <begin position="17"/>
        <end position="73"/>
    </location>
</feature>
<organism evidence="2 3">
    <name type="scientific">Mikania micrantha</name>
    <name type="common">bitter vine</name>
    <dbReference type="NCBI Taxonomy" id="192012"/>
    <lineage>
        <taxon>Eukaryota</taxon>
        <taxon>Viridiplantae</taxon>
        <taxon>Streptophyta</taxon>
        <taxon>Embryophyta</taxon>
        <taxon>Tracheophyta</taxon>
        <taxon>Spermatophyta</taxon>
        <taxon>Magnoliopsida</taxon>
        <taxon>eudicotyledons</taxon>
        <taxon>Gunneridae</taxon>
        <taxon>Pentapetalae</taxon>
        <taxon>asterids</taxon>
        <taxon>campanulids</taxon>
        <taxon>Asterales</taxon>
        <taxon>Asteraceae</taxon>
        <taxon>Asteroideae</taxon>
        <taxon>Heliantheae alliance</taxon>
        <taxon>Eupatorieae</taxon>
        <taxon>Mikania</taxon>
    </lineage>
</organism>
<keyword evidence="3" id="KW-1185">Reference proteome</keyword>
<evidence type="ECO:0000313" key="3">
    <source>
        <dbReference type="Proteomes" id="UP000326396"/>
    </source>
</evidence>
<feature type="compositionally biased region" description="Basic and acidic residues" evidence="1">
    <location>
        <begin position="17"/>
        <end position="37"/>
    </location>
</feature>
<sequence length="73" mass="8369">MRGSGVEAVRLSGEKPEWWREMNSPEKERSRTARDELTGEGEYPEWRLGDWEPGGVNITPNHYVVPPKSWSNG</sequence>
<accession>A0A5N6Q3R8</accession>
<evidence type="ECO:0000256" key="1">
    <source>
        <dbReference type="SAM" id="MobiDB-lite"/>
    </source>
</evidence>
<name>A0A5N6Q3R8_9ASTR</name>
<protein>
    <submittedName>
        <fullName evidence="2">Uncharacterized protein</fullName>
    </submittedName>
</protein>
<dbReference type="Proteomes" id="UP000326396">
    <property type="component" value="Linkage Group LG1"/>
</dbReference>
<dbReference type="EMBL" id="SZYD01000001">
    <property type="protein sequence ID" value="KAD7478611.1"/>
    <property type="molecule type" value="Genomic_DNA"/>
</dbReference>
<reference evidence="2 3" key="1">
    <citation type="submission" date="2019-05" db="EMBL/GenBank/DDBJ databases">
        <title>Mikania micrantha, genome provides insights into the molecular mechanism of rapid growth.</title>
        <authorList>
            <person name="Liu B."/>
        </authorList>
    </citation>
    <scope>NUCLEOTIDE SEQUENCE [LARGE SCALE GENOMIC DNA]</scope>
    <source>
        <strain evidence="2">NLD-2019</strain>
        <tissue evidence="2">Leaf</tissue>
    </source>
</reference>
<proteinExistence type="predicted"/>
<dbReference type="AlphaFoldDB" id="A0A5N6Q3R8"/>
<evidence type="ECO:0000313" key="2">
    <source>
        <dbReference type="EMBL" id="KAD7478611.1"/>
    </source>
</evidence>
<comment type="caution">
    <text evidence="2">The sequence shown here is derived from an EMBL/GenBank/DDBJ whole genome shotgun (WGS) entry which is preliminary data.</text>
</comment>
<gene>
    <name evidence="2" type="ORF">E3N88_01747</name>
</gene>